<dbReference type="SUPFAM" id="SSF53790">
    <property type="entry name" value="Tetrapyrrole methylase"/>
    <property type="match status" value="1"/>
</dbReference>
<dbReference type="PANTHER" id="PTHR10882">
    <property type="entry name" value="DIPHTHINE SYNTHASE"/>
    <property type="match status" value="1"/>
</dbReference>
<comment type="caution">
    <text evidence="3">The sequence shown here is derived from an EMBL/GenBank/DDBJ whole genome shotgun (WGS) entry which is preliminary data.</text>
</comment>
<dbReference type="PANTHER" id="PTHR10882:SF0">
    <property type="entry name" value="DIPHTHINE METHYL ESTER SYNTHASE"/>
    <property type="match status" value="1"/>
</dbReference>
<evidence type="ECO:0000313" key="3">
    <source>
        <dbReference type="EMBL" id="CAK0871430.1"/>
    </source>
</evidence>
<feature type="signal peptide" evidence="2">
    <location>
        <begin position="1"/>
        <end position="21"/>
    </location>
</feature>
<sequence>MARGIRRRNTLLSFMIKTVFLDLVGLRTSVCRGRVGLLPVPAQRRSVSGGRARFMTVKQGLEQLLEAEAKRKEGILADEVEVVGVARLGREDQKLTFGAPRAVAAEDLGGPLHSLVVCAEELHELEREFLEVHRCAPASAAKSAPAEAAAEPRLSPPCGLSLSALVVPLCAGAGAGPVGLRCRPGLAAGRQLLAAAACAACAIQPAARGATLAQRALAAPSAARLAGARGRGLLLGPPAARRPPRRSAEAGVAG</sequence>
<feature type="region of interest" description="Disordered" evidence="1">
    <location>
        <begin position="232"/>
        <end position="254"/>
    </location>
</feature>
<dbReference type="InterPro" id="IPR035996">
    <property type="entry name" value="4pyrrol_Methylase_sf"/>
</dbReference>
<feature type="chain" id="PRO_5045273046" evidence="2">
    <location>
        <begin position="22"/>
        <end position="254"/>
    </location>
</feature>
<evidence type="ECO:0000313" key="4">
    <source>
        <dbReference type="Proteomes" id="UP001189429"/>
    </source>
</evidence>
<organism evidence="3 4">
    <name type="scientific">Prorocentrum cordatum</name>
    <dbReference type="NCBI Taxonomy" id="2364126"/>
    <lineage>
        <taxon>Eukaryota</taxon>
        <taxon>Sar</taxon>
        <taxon>Alveolata</taxon>
        <taxon>Dinophyceae</taxon>
        <taxon>Prorocentrales</taxon>
        <taxon>Prorocentraceae</taxon>
        <taxon>Prorocentrum</taxon>
    </lineage>
</organism>
<name>A0ABN9VE86_9DINO</name>
<dbReference type="Proteomes" id="UP001189429">
    <property type="component" value="Unassembled WGS sequence"/>
</dbReference>
<evidence type="ECO:0000256" key="2">
    <source>
        <dbReference type="SAM" id="SignalP"/>
    </source>
</evidence>
<dbReference type="EMBL" id="CAUYUJ010017069">
    <property type="protein sequence ID" value="CAK0871430.1"/>
    <property type="molecule type" value="Genomic_DNA"/>
</dbReference>
<keyword evidence="4" id="KW-1185">Reference proteome</keyword>
<proteinExistence type="predicted"/>
<reference evidence="3" key="1">
    <citation type="submission" date="2023-10" db="EMBL/GenBank/DDBJ databases">
        <authorList>
            <person name="Chen Y."/>
            <person name="Shah S."/>
            <person name="Dougan E. K."/>
            <person name="Thang M."/>
            <person name="Chan C."/>
        </authorList>
    </citation>
    <scope>NUCLEOTIDE SEQUENCE [LARGE SCALE GENOMIC DNA]</scope>
</reference>
<dbReference type="InterPro" id="IPR004551">
    <property type="entry name" value="Dphthn_synthase"/>
</dbReference>
<evidence type="ECO:0000256" key="1">
    <source>
        <dbReference type="SAM" id="MobiDB-lite"/>
    </source>
</evidence>
<dbReference type="InterPro" id="IPR014776">
    <property type="entry name" value="4pyrrole_Mease_sub2"/>
</dbReference>
<keyword evidence="2" id="KW-0732">Signal</keyword>
<dbReference type="Gene3D" id="3.30.950.10">
    <property type="entry name" value="Methyltransferase, Cobalt-precorrin-4 Transmethylase, Domain 2"/>
    <property type="match status" value="1"/>
</dbReference>
<gene>
    <name evidence="3" type="ORF">PCOR1329_LOCUS57272</name>
</gene>
<accession>A0ABN9VE86</accession>
<feature type="non-terminal residue" evidence="3">
    <location>
        <position position="254"/>
    </location>
</feature>
<protein>
    <submittedName>
        <fullName evidence="3">Uncharacterized protein</fullName>
    </submittedName>
</protein>